<evidence type="ECO:0000259" key="4">
    <source>
        <dbReference type="SMART" id="SM00797"/>
    </source>
</evidence>
<dbReference type="eggNOG" id="COG1984">
    <property type="taxonomic scope" value="Bacteria"/>
</dbReference>
<dbReference type="EMBL" id="AANC01000006">
    <property type="protein sequence ID" value="EAQ48835.1"/>
    <property type="molecule type" value="Genomic_DNA"/>
</dbReference>
<keyword evidence="6" id="KW-1185">Reference proteome</keyword>
<dbReference type="HOGENOM" id="CLU_028967_0_3_10"/>
<protein>
    <recommendedName>
        <fullName evidence="4">Carboxyltransferase domain-containing protein</fullName>
    </recommendedName>
</protein>
<keyword evidence="2" id="KW-0378">Hydrolase</keyword>
<evidence type="ECO:0000256" key="3">
    <source>
        <dbReference type="ARBA" id="ARBA00022840"/>
    </source>
</evidence>
<gene>
    <name evidence="5" type="ORF">MED217_09812</name>
</gene>
<sequence length="291" mass="31594">MANIHVLRPGFYTTLQDTGRHGVAQYGVPQSGVMDSFSSGKSNLLLNNNLNAAVLEILMTGPILEFSSETYIAVCGAQFDILLNDQPISLAKRYRVQKGDVLKFGKLHKGLRAYLAVSGGFQSESVLGSRSQYPGITTAAKLEKGMSLAITDEVVTAKALSRVNFEDTQLWDPAIEVYPGPEFALLSTEEQQQLFERSFTLSSKSNRMAIPFEETLNNTLKGITTGPVLPGTVQLTPSGTLIALMRDCQVSGGYPRVLQLSTFGICQLAQKRPGEAISFKRKALDIGAISR</sequence>
<keyword evidence="1" id="KW-0547">Nucleotide-binding</keyword>
<dbReference type="GO" id="GO:0016787">
    <property type="term" value="F:hydrolase activity"/>
    <property type="evidence" value="ECO:0007669"/>
    <property type="project" value="UniProtKB-KW"/>
</dbReference>
<feature type="domain" description="Carboxyltransferase" evidence="4">
    <location>
        <begin position="25"/>
        <end position="289"/>
    </location>
</feature>
<dbReference type="PANTHER" id="PTHR43309:SF5">
    <property type="entry name" value="5-OXOPROLINASE SUBUNIT C"/>
    <property type="match status" value="1"/>
</dbReference>
<dbReference type="GO" id="GO:0005524">
    <property type="term" value="F:ATP binding"/>
    <property type="evidence" value="ECO:0007669"/>
    <property type="project" value="UniProtKB-KW"/>
</dbReference>
<dbReference type="Proteomes" id="UP000001601">
    <property type="component" value="Unassembled WGS sequence"/>
</dbReference>
<dbReference type="Pfam" id="PF02626">
    <property type="entry name" value="CT_A_B"/>
    <property type="match status" value="1"/>
</dbReference>
<dbReference type="STRING" id="398720.MED217_09812"/>
<dbReference type="OrthoDB" id="9782422at2"/>
<keyword evidence="3" id="KW-0067">ATP-binding</keyword>
<organism evidence="5 6">
    <name type="scientific">Leeuwenhoekiella blandensis (strain CECT 7118 / CCUG 51940 / KCTC 22103 / MED217)</name>
    <name type="common">Flavobacterium sp. (strain MED217)</name>
    <dbReference type="NCBI Taxonomy" id="398720"/>
    <lineage>
        <taxon>Bacteria</taxon>
        <taxon>Pseudomonadati</taxon>
        <taxon>Bacteroidota</taxon>
        <taxon>Flavobacteriia</taxon>
        <taxon>Flavobacteriales</taxon>
        <taxon>Flavobacteriaceae</taxon>
        <taxon>Leeuwenhoekiella</taxon>
    </lineage>
</organism>
<dbReference type="PANTHER" id="PTHR43309">
    <property type="entry name" value="5-OXOPROLINASE SUBUNIT C"/>
    <property type="match status" value="1"/>
</dbReference>
<accession>A3XNP3</accession>
<comment type="caution">
    <text evidence="5">The sequence shown here is derived from an EMBL/GenBank/DDBJ whole genome shotgun (WGS) entry which is preliminary data.</text>
</comment>
<evidence type="ECO:0000256" key="2">
    <source>
        <dbReference type="ARBA" id="ARBA00022801"/>
    </source>
</evidence>
<dbReference type="Gene3D" id="2.40.100.10">
    <property type="entry name" value="Cyclophilin-like"/>
    <property type="match status" value="1"/>
</dbReference>
<dbReference type="SMART" id="SM00797">
    <property type="entry name" value="AHS2"/>
    <property type="match status" value="1"/>
</dbReference>
<proteinExistence type="predicted"/>
<reference evidence="5 6" key="1">
    <citation type="journal article" date="2007" name="Nature">
        <title>Light stimulates growth of proteorhodopsin-containing marine Flavobacteria.</title>
        <authorList>
            <person name="Gomez-Consarnau L."/>
            <person name="Gonzalez J.M."/>
            <person name="Coll-Llado M."/>
            <person name="Gourdon P."/>
            <person name="Pascher T."/>
            <person name="Neutze R."/>
            <person name="Pedros-Alio C."/>
            <person name="Pinhassi J."/>
        </authorList>
    </citation>
    <scope>NUCLEOTIDE SEQUENCE [LARGE SCALE GENOMIC DNA]</scope>
    <source>
        <strain evidence="5 6">MED217</strain>
    </source>
</reference>
<name>A3XNP3_LEEBM</name>
<dbReference type="InterPro" id="IPR029000">
    <property type="entry name" value="Cyclophilin-like_dom_sf"/>
</dbReference>
<evidence type="ECO:0000313" key="5">
    <source>
        <dbReference type="EMBL" id="EAQ48835.1"/>
    </source>
</evidence>
<dbReference type="InterPro" id="IPR003778">
    <property type="entry name" value="CT_A_B"/>
</dbReference>
<evidence type="ECO:0000256" key="1">
    <source>
        <dbReference type="ARBA" id="ARBA00022741"/>
    </source>
</evidence>
<dbReference type="RefSeq" id="WP_009780332.1">
    <property type="nucleotide sequence ID" value="NZ_CH672395.1"/>
</dbReference>
<evidence type="ECO:0000313" key="6">
    <source>
        <dbReference type="Proteomes" id="UP000001601"/>
    </source>
</evidence>
<dbReference type="InterPro" id="IPR052708">
    <property type="entry name" value="PxpC"/>
</dbReference>
<dbReference type="AlphaFoldDB" id="A3XNP3"/>